<dbReference type="EMBL" id="ML978070">
    <property type="protein sequence ID" value="KAF2014856.1"/>
    <property type="molecule type" value="Genomic_DNA"/>
</dbReference>
<evidence type="ECO:0000313" key="1">
    <source>
        <dbReference type="EMBL" id="KAF2014856.1"/>
    </source>
</evidence>
<keyword evidence="2" id="KW-1185">Reference proteome</keyword>
<name>A0A6A5XPM0_9PLEO</name>
<dbReference type="Proteomes" id="UP000799778">
    <property type="component" value="Unassembled WGS sequence"/>
</dbReference>
<protein>
    <recommendedName>
        <fullName evidence="3">NAD(P)-binding protein</fullName>
    </recommendedName>
</protein>
<dbReference type="PANTHER" id="PTHR40129:SF2">
    <property type="entry name" value="KETOPANTOATE REDUCTASE N-TERMINAL DOMAIN-CONTAINING PROTEIN"/>
    <property type="match status" value="1"/>
</dbReference>
<organism evidence="1 2">
    <name type="scientific">Aaosphaeria arxii CBS 175.79</name>
    <dbReference type="NCBI Taxonomy" id="1450172"/>
    <lineage>
        <taxon>Eukaryota</taxon>
        <taxon>Fungi</taxon>
        <taxon>Dikarya</taxon>
        <taxon>Ascomycota</taxon>
        <taxon>Pezizomycotina</taxon>
        <taxon>Dothideomycetes</taxon>
        <taxon>Pleosporomycetidae</taxon>
        <taxon>Pleosporales</taxon>
        <taxon>Pleosporales incertae sedis</taxon>
        <taxon>Aaosphaeria</taxon>
    </lineage>
</organism>
<proteinExistence type="predicted"/>
<accession>A0A6A5XPM0</accession>
<dbReference type="OrthoDB" id="674948at2759"/>
<dbReference type="PANTHER" id="PTHR40129">
    <property type="entry name" value="KETOPANTOATE REDUCTASE N-TERMINAL DOMAIN-CONTAINING PROTEIN"/>
    <property type="match status" value="1"/>
</dbReference>
<dbReference type="Gene3D" id="3.40.50.720">
    <property type="entry name" value="NAD(P)-binding Rossmann-like Domain"/>
    <property type="match status" value="1"/>
</dbReference>
<reference evidence="1" key="1">
    <citation type="journal article" date="2020" name="Stud. Mycol.">
        <title>101 Dothideomycetes genomes: a test case for predicting lifestyles and emergence of pathogens.</title>
        <authorList>
            <person name="Haridas S."/>
            <person name="Albert R."/>
            <person name="Binder M."/>
            <person name="Bloem J."/>
            <person name="Labutti K."/>
            <person name="Salamov A."/>
            <person name="Andreopoulos B."/>
            <person name="Baker S."/>
            <person name="Barry K."/>
            <person name="Bills G."/>
            <person name="Bluhm B."/>
            <person name="Cannon C."/>
            <person name="Castanera R."/>
            <person name="Culley D."/>
            <person name="Daum C."/>
            <person name="Ezra D."/>
            <person name="Gonzalez J."/>
            <person name="Henrissat B."/>
            <person name="Kuo A."/>
            <person name="Liang C."/>
            <person name="Lipzen A."/>
            <person name="Lutzoni F."/>
            <person name="Magnuson J."/>
            <person name="Mondo S."/>
            <person name="Nolan M."/>
            <person name="Ohm R."/>
            <person name="Pangilinan J."/>
            <person name="Park H.-J."/>
            <person name="Ramirez L."/>
            <person name="Alfaro M."/>
            <person name="Sun H."/>
            <person name="Tritt A."/>
            <person name="Yoshinaga Y."/>
            <person name="Zwiers L.-H."/>
            <person name="Turgeon B."/>
            <person name="Goodwin S."/>
            <person name="Spatafora J."/>
            <person name="Crous P."/>
            <person name="Grigoriev I."/>
        </authorList>
    </citation>
    <scope>NUCLEOTIDE SEQUENCE</scope>
    <source>
        <strain evidence="1">CBS 175.79</strain>
    </source>
</reference>
<evidence type="ECO:0000313" key="2">
    <source>
        <dbReference type="Proteomes" id="UP000799778"/>
    </source>
</evidence>
<dbReference type="GeneID" id="54285736"/>
<dbReference type="AlphaFoldDB" id="A0A6A5XPM0"/>
<dbReference type="RefSeq" id="XP_033383195.1">
    <property type="nucleotide sequence ID" value="XM_033528339.1"/>
</dbReference>
<gene>
    <name evidence="1" type="ORF">BU24DRAFT_423764</name>
</gene>
<sequence length="275" mass="31092">MLKLIPHTVDILILGAGWTSTFLINHLEAEGITHAETTTSGREGTIPFKFDSDSHDLVPYQRLPQARTVLITFPLIGRGASTRLCELYQKTHGAIEHHWIQLGSTGIFNQGTGWISEESDYDSANARAVAEDELRTAFNGCVLNLAGLYGHDRKPSNWLGRVAKSKDDVRAKKAVHFIHGEDVARAISATHRNFTPAKRWLITDMRVYDWWDLILSFSSAASEGQESEYATWIAELMEEHDIKALPRDTNGLGRRLDSRRFWKTMNLWPEHARLA</sequence>
<evidence type="ECO:0008006" key="3">
    <source>
        <dbReference type="Google" id="ProtNLM"/>
    </source>
</evidence>